<comment type="caution">
    <text evidence="5">The sequence shown here is derived from an EMBL/GenBank/DDBJ whole genome shotgun (WGS) entry which is preliminary data.</text>
</comment>
<feature type="repeat" description="WD" evidence="3">
    <location>
        <begin position="225"/>
        <end position="264"/>
    </location>
</feature>
<dbReference type="Gene3D" id="2.130.10.10">
    <property type="entry name" value="YVTN repeat-like/Quinoprotein amine dehydrogenase"/>
    <property type="match status" value="2"/>
</dbReference>
<feature type="repeat" description="WD" evidence="3">
    <location>
        <begin position="289"/>
        <end position="310"/>
    </location>
</feature>
<dbReference type="InterPro" id="IPR001680">
    <property type="entry name" value="WD40_rpt"/>
</dbReference>
<dbReference type="AlphaFoldDB" id="A0A7W9NFJ5"/>
<evidence type="ECO:0000256" key="4">
    <source>
        <dbReference type="SAM" id="Phobius"/>
    </source>
</evidence>
<dbReference type="InterPro" id="IPR020472">
    <property type="entry name" value="WD40_PAC1"/>
</dbReference>
<reference evidence="5 6" key="1">
    <citation type="submission" date="2020-08" db="EMBL/GenBank/DDBJ databases">
        <title>Sequencing the genomes of 1000 actinobacteria strains.</title>
        <authorList>
            <person name="Klenk H.-P."/>
        </authorList>
    </citation>
    <scope>NUCLEOTIDE SEQUENCE [LARGE SCALE GENOMIC DNA]</scope>
    <source>
        <strain evidence="5 6">DSM 43851</strain>
    </source>
</reference>
<evidence type="ECO:0000256" key="3">
    <source>
        <dbReference type="PROSITE-ProRule" id="PRU00221"/>
    </source>
</evidence>
<dbReference type="PROSITE" id="PS50082">
    <property type="entry name" value="WD_REPEATS_2"/>
    <property type="match status" value="5"/>
</dbReference>
<feature type="repeat" description="WD" evidence="3">
    <location>
        <begin position="356"/>
        <end position="399"/>
    </location>
</feature>
<dbReference type="Proteomes" id="UP000585638">
    <property type="component" value="Unassembled WGS sequence"/>
</dbReference>
<dbReference type="RefSeq" id="WP_184860140.1">
    <property type="nucleotide sequence ID" value="NZ_BAAAWY010000090.1"/>
</dbReference>
<dbReference type="EMBL" id="JACHIR010000001">
    <property type="protein sequence ID" value="MBB5890589.1"/>
    <property type="molecule type" value="Genomic_DNA"/>
</dbReference>
<feature type="repeat" description="WD" evidence="3">
    <location>
        <begin position="335"/>
        <end position="348"/>
    </location>
</feature>
<accession>A0A7W9NFJ5</accession>
<dbReference type="Pfam" id="PF00400">
    <property type="entry name" value="WD40"/>
    <property type="match status" value="5"/>
</dbReference>
<dbReference type="PROSITE" id="PS50294">
    <property type="entry name" value="WD_REPEATS_REGION"/>
    <property type="match status" value="1"/>
</dbReference>
<keyword evidence="2" id="KW-0677">Repeat</keyword>
<evidence type="ECO:0008006" key="7">
    <source>
        <dbReference type="Google" id="ProtNLM"/>
    </source>
</evidence>
<keyword evidence="4" id="KW-0812">Transmembrane</keyword>
<organism evidence="5 6">
    <name type="scientific">Kutzneria kofuensis</name>
    <dbReference type="NCBI Taxonomy" id="103725"/>
    <lineage>
        <taxon>Bacteria</taxon>
        <taxon>Bacillati</taxon>
        <taxon>Actinomycetota</taxon>
        <taxon>Actinomycetes</taxon>
        <taxon>Pseudonocardiales</taxon>
        <taxon>Pseudonocardiaceae</taxon>
        <taxon>Kutzneria</taxon>
    </lineage>
</organism>
<keyword evidence="4" id="KW-0472">Membrane</keyword>
<proteinExistence type="predicted"/>
<dbReference type="PRINTS" id="PR00320">
    <property type="entry name" value="GPROTEINBRPT"/>
</dbReference>
<gene>
    <name evidence="5" type="ORF">BJ998_001785</name>
</gene>
<feature type="repeat" description="WD" evidence="3">
    <location>
        <begin position="424"/>
        <end position="445"/>
    </location>
</feature>
<dbReference type="InterPro" id="IPR036322">
    <property type="entry name" value="WD40_repeat_dom_sf"/>
</dbReference>
<dbReference type="SMART" id="SM00320">
    <property type="entry name" value="WD40"/>
    <property type="match status" value="6"/>
</dbReference>
<evidence type="ECO:0000313" key="6">
    <source>
        <dbReference type="Proteomes" id="UP000585638"/>
    </source>
</evidence>
<keyword evidence="4" id="KW-1133">Transmembrane helix</keyword>
<dbReference type="SUPFAM" id="SSF50978">
    <property type="entry name" value="WD40 repeat-like"/>
    <property type="match status" value="1"/>
</dbReference>
<feature type="transmembrane region" description="Helical" evidence="4">
    <location>
        <begin position="133"/>
        <end position="154"/>
    </location>
</feature>
<sequence length="482" mass="51340">MTDPRVDFARRLRALQEATGLSIRRLEVESERTPRRRNEDRIRLKRSTIAGMINRERPVRPQLANFEVFVDTCLRVAAENGISLPPELGNRESWDEAYRELRDHVDRYPRGSAVPEQPPVVEESKPSLTRRNVLLAMPAVLAVAAAAVAVPLWLRGSRTASTEMPDDDTYGSLGRLLSAPIAKDDPVWSVAVGTLNGEPLAVVGRADGTVQLWNPITGRARTHPLAAHDQPIYSIALDAPTAVSASVDGTLRLWDLTTDPPTSARMGDQLTAGVNSVALGVVNGRKVAVSAGDDRTVRLWDLATPTVTGTVLGDRLDTEVKSIAVGSVKGKTVAVSGSDDGSIRLWDLAAGTGRLIGAHQTTVGTVAIGAARNRILAVSGSEDGIVRTWDLTADEPAGTVLGDTMHTAVKTVATGTIKGTTVAISGSDDNIIRIWDLTTGHPYGNGLTGPNKGSESLAIGNFDAHALVVSGHWDGTIWAWSL</sequence>
<dbReference type="InterPro" id="IPR019775">
    <property type="entry name" value="WD40_repeat_CS"/>
</dbReference>
<dbReference type="InterPro" id="IPR015943">
    <property type="entry name" value="WD40/YVTN_repeat-like_dom_sf"/>
</dbReference>
<dbReference type="PANTHER" id="PTHR22847:SF637">
    <property type="entry name" value="WD REPEAT DOMAIN 5B"/>
    <property type="match status" value="1"/>
</dbReference>
<keyword evidence="6" id="KW-1185">Reference proteome</keyword>
<name>A0A7W9NFJ5_9PSEU</name>
<dbReference type="PANTHER" id="PTHR22847">
    <property type="entry name" value="WD40 REPEAT PROTEIN"/>
    <property type="match status" value="1"/>
</dbReference>
<dbReference type="PROSITE" id="PS00678">
    <property type="entry name" value="WD_REPEATS_1"/>
    <property type="match status" value="2"/>
</dbReference>
<keyword evidence="1 3" id="KW-0853">WD repeat</keyword>
<protein>
    <recommendedName>
        <fullName evidence="7">WD40 repeat protein</fullName>
    </recommendedName>
</protein>
<evidence type="ECO:0000256" key="1">
    <source>
        <dbReference type="ARBA" id="ARBA00022574"/>
    </source>
</evidence>
<evidence type="ECO:0000256" key="2">
    <source>
        <dbReference type="ARBA" id="ARBA00022737"/>
    </source>
</evidence>
<evidence type="ECO:0000313" key="5">
    <source>
        <dbReference type="EMBL" id="MBB5890589.1"/>
    </source>
</evidence>